<organism evidence="1 2">
    <name type="scientific">Marinomonas spartinae</name>
    <dbReference type="NCBI Taxonomy" id="1792290"/>
    <lineage>
        <taxon>Bacteria</taxon>
        <taxon>Pseudomonadati</taxon>
        <taxon>Pseudomonadota</taxon>
        <taxon>Gammaproteobacteria</taxon>
        <taxon>Oceanospirillales</taxon>
        <taxon>Oceanospirillaceae</taxon>
        <taxon>Marinomonas</taxon>
    </lineage>
</organism>
<protein>
    <submittedName>
        <fullName evidence="1">Uncharacterized protein</fullName>
    </submittedName>
</protein>
<gene>
    <name evidence="1" type="ORF">MSP8886_02783</name>
</gene>
<dbReference type="AlphaFoldDB" id="A0A1A8TKN8"/>
<sequence>MTVGVFLDAFDVFIDPVGLPELERKLNDLGLLTFSSKVRMACTMSFKSLAARTTGLLSRFMEVTMLLMSYFPWRESLSTFSAVVSVEVEKFSIDKD</sequence>
<accession>A0A1A8TKN8</accession>
<evidence type="ECO:0000313" key="1">
    <source>
        <dbReference type="EMBL" id="SBS33532.1"/>
    </source>
</evidence>
<keyword evidence="2" id="KW-1185">Reference proteome</keyword>
<dbReference type="Proteomes" id="UP000092544">
    <property type="component" value="Unassembled WGS sequence"/>
</dbReference>
<name>A0A1A8TKN8_9GAMM</name>
<dbReference type="EMBL" id="FLOB01000006">
    <property type="protein sequence ID" value="SBS33532.1"/>
    <property type="molecule type" value="Genomic_DNA"/>
</dbReference>
<dbReference type="RefSeq" id="WP_067017394.1">
    <property type="nucleotide sequence ID" value="NZ_FLOB01000006.1"/>
</dbReference>
<evidence type="ECO:0000313" key="2">
    <source>
        <dbReference type="Proteomes" id="UP000092544"/>
    </source>
</evidence>
<reference evidence="1 2" key="1">
    <citation type="submission" date="2016-06" db="EMBL/GenBank/DDBJ databases">
        <authorList>
            <person name="Kjaerup R.B."/>
            <person name="Dalgaard T.S."/>
            <person name="Juul-Madsen H.R."/>
        </authorList>
    </citation>
    <scope>NUCLEOTIDE SEQUENCE [LARGE SCALE GENOMIC DNA]</scope>
    <source>
        <strain evidence="1 2">CECT 8886</strain>
    </source>
</reference>
<proteinExistence type="predicted"/>